<evidence type="ECO:0000313" key="1">
    <source>
        <dbReference type="EMBL" id="AYQ72487.1"/>
    </source>
</evidence>
<protein>
    <submittedName>
        <fullName evidence="1">DUF664 domain-containing protein</fullName>
    </submittedName>
</protein>
<dbReference type="AlphaFoldDB" id="A0A3G3JXA3"/>
<organism evidence="1 2">
    <name type="scientific">Cohnella candidum</name>
    <dbReference type="NCBI Taxonomy" id="2674991"/>
    <lineage>
        <taxon>Bacteria</taxon>
        <taxon>Bacillati</taxon>
        <taxon>Bacillota</taxon>
        <taxon>Bacilli</taxon>
        <taxon>Bacillales</taxon>
        <taxon>Paenibacillaceae</taxon>
        <taxon>Cohnella</taxon>
    </lineage>
</organism>
<reference evidence="1 2" key="1">
    <citation type="submission" date="2018-10" db="EMBL/GenBank/DDBJ databases">
        <title>Genome Sequence of Cohnella sp.</title>
        <authorList>
            <person name="Srinivasan S."/>
            <person name="Kim M.K."/>
        </authorList>
    </citation>
    <scope>NUCLEOTIDE SEQUENCE [LARGE SCALE GENOMIC DNA]</scope>
    <source>
        <strain evidence="1 2">18JY8-7</strain>
    </source>
</reference>
<dbReference type="RefSeq" id="WP_123040547.1">
    <property type="nucleotide sequence ID" value="NZ_CP033433.1"/>
</dbReference>
<dbReference type="SUPFAM" id="SSF109854">
    <property type="entry name" value="DinB/YfiT-like putative metalloenzymes"/>
    <property type="match status" value="1"/>
</dbReference>
<gene>
    <name evidence="1" type="ORF">EAV92_07860</name>
</gene>
<dbReference type="Proteomes" id="UP000269097">
    <property type="component" value="Chromosome"/>
</dbReference>
<dbReference type="KEGG" id="coh:EAV92_07860"/>
<evidence type="ECO:0000313" key="2">
    <source>
        <dbReference type="Proteomes" id="UP000269097"/>
    </source>
</evidence>
<dbReference type="Gene3D" id="1.20.120.450">
    <property type="entry name" value="dinb family like domain"/>
    <property type="match status" value="1"/>
</dbReference>
<dbReference type="Pfam" id="PF04978">
    <property type="entry name" value="MST"/>
    <property type="match status" value="1"/>
</dbReference>
<dbReference type="EMBL" id="CP033433">
    <property type="protein sequence ID" value="AYQ72487.1"/>
    <property type="molecule type" value="Genomic_DNA"/>
</dbReference>
<proteinExistence type="predicted"/>
<sequence>MDAEKLYLISEVEGYSPQIGRLLSMMNYARCTTLETVRDLTISQLDYLHDSDSNSIGALLFHIAAVEYAYRTWTFEERDLNYDERQFWEPGMKLGDSGRERIKNNDLTYYLSLLNEVRTKTLEYFSNKEDSWLDIEKPFNNKPSNNYFRWFHVFEDELNHRGQIRLIIKKLRNA</sequence>
<accession>A0A3G3JXA3</accession>
<keyword evidence="2" id="KW-1185">Reference proteome</keyword>
<dbReference type="InterPro" id="IPR034660">
    <property type="entry name" value="DinB/YfiT-like"/>
</dbReference>
<name>A0A3G3JXA3_9BACL</name>
<dbReference type="InterPro" id="IPR007061">
    <property type="entry name" value="MST-like"/>
</dbReference>